<comment type="caution">
    <text evidence="1">The sequence shown here is derived from an EMBL/GenBank/DDBJ whole genome shotgun (WGS) entry which is preliminary data.</text>
</comment>
<protein>
    <submittedName>
        <fullName evidence="1">Uncharacterized protein</fullName>
    </submittedName>
</protein>
<proteinExistence type="predicted"/>
<name>A0A226WSH6_CABSO</name>
<gene>
    <name evidence="1" type="ORF">BSU04_35100</name>
</gene>
<evidence type="ECO:0000313" key="1">
    <source>
        <dbReference type="EMBL" id="OXC73779.1"/>
    </source>
</evidence>
<dbReference type="EMBL" id="MTHB01000241">
    <property type="protein sequence ID" value="OXC73779.1"/>
    <property type="molecule type" value="Genomic_DNA"/>
</dbReference>
<reference evidence="2" key="1">
    <citation type="submission" date="2017-01" db="EMBL/GenBank/DDBJ databases">
        <title>Genome Analysis of Deinococcus marmoris KOPRI26562.</title>
        <authorList>
            <person name="Kim J.H."/>
            <person name="Oh H.-M."/>
        </authorList>
    </citation>
    <scope>NUCLEOTIDE SEQUENCE [LARGE SCALE GENOMIC DNA]</scope>
    <source>
        <strain evidence="2">PAMC 26633</strain>
    </source>
</reference>
<dbReference type="AlphaFoldDB" id="A0A226WSH6"/>
<evidence type="ECO:0000313" key="2">
    <source>
        <dbReference type="Proteomes" id="UP000214720"/>
    </source>
</evidence>
<accession>A0A226WSH6</accession>
<sequence>MLQRELKTVKADKKTGAKRPFFYCAIRFNRVDTADQYE</sequence>
<dbReference type="Proteomes" id="UP000214720">
    <property type="component" value="Unassembled WGS sequence"/>
</dbReference>
<organism evidence="1 2">
    <name type="scientific">Caballeronia sordidicola</name>
    <name type="common">Burkholderia sordidicola</name>
    <dbReference type="NCBI Taxonomy" id="196367"/>
    <lineage>
        <taxon>Bacteria</taxon>
        <taxon>Pseudomonadati</taxon>
        <taxon>Pseudomonadota</taxon>
        <taxon>Betaproteobacteria</taxon>
        <taxon>Burkholderiales</taxon>
        <taxon>Burkholderiaceae</taxon>
        <taxon>Caballeronia</taxon>
    </lineage>
</organism>